<keyword evidence="2" id="KW-0812">Transmembrane</keyword>
<proteinExistence type="predicted"/>
<feature type="compositionally biased region" description="Polar residues" evidence="1">
    <location>
        <begin position="625"/>
        <end position="635"/>
    </location>
</feature>
<sequence length="760" mass="88326">MEMLTYASDYIKCVDGIYEATIKVNHDAYNITGTPKNTKEEPIEFQNEHRSREFLYAFMLTKPLFIANELSRMLADPNFRAELHLIRQLMKVLIGEDFEFENFFKDNDVRAFVRYRFYVGTDKWNHDFRYIRDLSRITYNPDWEKIMGFSQFENIRNLNQEWKDSCDPAWFNQLRGLNSKGMLQKLSLDEPLAMHYLLYLAGCRKSSIGQFYKDVLNRSFELGNKIHRFFTDFDQIDYQGLPQYVGGSFEFNGFFKLFNNWANFMCPGLDERGQRRATHGNTSFCIIWRGFYYNIFGTLVNTSTENENIGVLFARIFHFANSYGELFRDNINKFFGQLENYKPDDSYVNVTKEQADFASDTVGIFVNKFNQKKMNDIEIRNDRLKINVRGSFVPLDTQTPHLNNFYNSIKGINVLQGGIFEPLGYNYNREEPRKAEQGRMAMALYTIQGLAHLFHVVWPIAQNVLYEKKCDYYGGHGIFIRETEEINQNEDWIKYATRLSQPTFEDERGGIGGHMGHGQDMRRCNDNWITFYLARNEGEFEYSLAEIMPPQRPAHTFAPQYPGESSYGQVDIPDTTTPVFTPEHQFGEISYAGQYSPWGTPQHYGGTSQGTPQHYGGMYQGTPQHYGGTTQSTPQHFGGIYQGTPQDAGTSQGTPEYGVQRHRGRKQKKSGLSKFFSCFNPKTKDDRRRKRSISNIFLDKIVRQKRMYHSGPSSSSTPTRGSSLTVTDCGYWLAPVWFGFNLMLFILGWMLLALQYYPMY</sequence>
<evidence type="ECO:0000313" key="4">
    <source>
        <dbReference type="WBParaSite" id="scaffold7338_cov183.g11916"/>
    </source>
</evidence>
<accession>A0A915N1A8</accession>
<reference evidence="4" key="1">
    <citation type="submission" date="2022-11" db="UniProtKB">
        <authorList>
            <consortium name="WormBaseParasite"/>
        </authorList>
    </citation>
    <scope>IDENTIFICATION</scope>
</reference>
<evidence type="ECO:0000313" key="3">
    <source>
        <dbReference type="Proteomes" id="UP000887561"/>
    </source>
</evidence>
<feature type="compositionally biased region" description="Polar residues" evidence="1">
    <location>
        <begin position="643"/>
        <end position="654"/>
    </location>
</feature>
<dbReference type="WBParaSite" id="scaffold7338_cov183.g11916">
    <property type="protein sequence ID" value="scaffold7338_cov183.g11916"/>
    <property type="gene ID" value="scaffold7338_cov183.g11916"/>
</dbReference>
<feature type="transmembrane region" description="Helical" evidence="2">
    <location>
        <begin position="732"/>
        <end position="754"/>
    </location>
</feature>
<keyword evidence="2" id="KW-1133">Transmembrane helix</keyword>
<protein>
    <submittedName>
        <fullName evidence="4">Uncharacterized protein</fullName>
    </submittedName>
</protein>
<feature type="region of interest" description="Disordered" evidence="1">
    <location>
        <begin position="625"/>
        <end position="670"/>
    </location>
</feature>
<keyword evidence="3" id="KW-1185">Reference proteome</keyword>
<keyword evidence="2" id="KW-0472">Membrane</keyword>
<feature type="compositionally biased region" description="Basic residues" evidence="1">
    <location>
        <begin position="660"/>
        <end position="670"/>
    </location>
</feature>
<name>A0A915N1A8_MELJA</name>
<evidence type="ECO:0000256" key="1">
    <source>
        <dbReference type="SAM" id="MobiDB-lite"/>
    </source>
</evidence>
<dbReference type="AlphaFoldDB" id="A0A915N1A8"/>
<evidence type="ECO:0000256" key="2">
    <source>
        <dbReference type="SAM" id="Phobius"/>
    </source>
</evidence>
<dbReference type="Proteomes" id="UP000887561">
    <property type="component" value="Unplaced"/>
</dbReference>
<organism evidence="3 4">
    <name type="scientific">Meloidogyne javanica</name>
    <name type="common">Root-knot nematode worm</name>
    <dbReference type="NCBI Taxonomy" id="6303"/>
    <lineage>
        <taxon>Eukaryota</taxon>
        <taxon>Metazoa</taxon>
        <taxon>Ecdysozoa</taxon>
        <taxon>Nematoda</taxon>
        <taxon>Chromadorea</taxon>
        <taxon>Rhabditida</taxon>
        <taxon>Tylenchina</taxon>
        <taxon>Tylenchomorpha</taxon>
        <taxon>Tylenchoidea</taxon>
        <taxon>Meloidogynidae</taxon>
        <taxon>Meloidogyninae</taxon>
        <taxon>Meloidogyne</taxon>
        <taxon>Meloidogyne incognita group</taxon>
    </lineage>
</organism>